<proteinExistence type="predicted"/>
<gene>
    <name evidence="1" type="ORF">CCAX7_44310</name>
</gene>
<dbReference type="InterPro" id="IPR019734">
    <property type="entry name" value="TPR_rpt"/>
</dbReference>
<reference evidence="1 2" key="1">
    <citation type="journal article" date="2019" name="Int. J. Syst. Evol. Microbiol.">
        <title>Capsulimonas corticalis gen. nov., sp. nov., an aerobic capsulated bacterium, of a novel bacterial order, Capsulimonadales ord. nov., of the class Armatimonadia of the phylum Armatimonadetes.</title>
        <authorList>
            <person name="Li J."/>
            <person name="Kudo C."/>
            <person name="Tonouchi A."/>
        </authorList>
    </citation>
    <scope>NUCLEOTIDE SEQUENCE [LARGE SCALE GENOMIC DNA]</scope>
    <source>
        <strain evidence="1 2">AX-7</strain>
    </source>
</reference>
<dbReference type="KEGG" id="ccot:CCAX7_44310"/>
<dbReference type="RefSeq" id="WP_119321940.1">
    <property type="nucleotide sequence ID" value="NZ_AP025739.1"/>
</dbReference>
<protein>
    <submittedName>
        <fullName evidence="1">Uncharacterized protein</fullName>
    </submittedName>
</protein>
<dbReference type="PROSITE" id="PS50005">
    <property type="entry name" value="TPR"/>
    <property type="match status" value="1"/>
</dbReference>
<organism evidence="1 2">
    <name type="scientific">Capsulimonas corticalis</name>
    <dbReference type="NCBI Taxonomy" id="2219043"/>
    <lineage>
        <taxon>Bacteria</taxon>
        <taxon>Bacillati</taxon>
        <taxon>Armatimonadota</taxon>
        <taxon>Armatimonadia</taxon>
        <taxon>Capsulimonadales</taxon>
        <taxon>Capsulimonadaceae</taxon>
        <taxon>Capsulimonas</taxon>
    </lineage>
</organism>
<accession>A0A402CX59</accession>
<dbReference type="SUPFAM" id="SSF48452">
    <property type="entry name" value="TPR-like"/>
    <property type="match status" value="1"/>
</dbReference>
<dbReference type="Pfam" id="PF13428">
    <property type="entry name" value="TPR_14"/>
    <property type="match status" value="1"/>
</dbReference>
<sequence>MTDWQLGLRAFREGRMREATDRLRNAAGDRERTVTQGVRFQTLAFLGASLYALGHAAEAVTAFEDACRLSFAPGPPADLSVNLANSYLAVGRRDDAKRALQQALRAAPGHVEARMMLQRLENSPDDQPLVGSVLGETPEGVKAYLRTLSFARVASGGYDPAQVRQALSQMERYIDFLSAQIEERDATIASDEVELERYRKMEDVMIEKMMLAQSDPTALHIPHQISQNGEANGSSLSPIELLFQKKS</sequence>
<dbReference type="AlphaFoldDB" id="A0A402CX59"/>
<name>A0A402CX59_9BACT</name>
<dbReference type="Gene3D" id="1.25.40.10">
    <property type="entry name" value="Tetratricopeptide repeat domain"/>
    <property type="match status" value="1"/>
</dbReference>
<keyword evidence="2" id="KW-1185">Reference proteome</keyword>
<dbReference type="EMBL" id="AP025739">
    <property type="protein sequence ID" value="BDI32380.1"/>
    <property type="molecule type" value="Genomic_DNA"/>
</dbReference>
<evidence type="ECO:0000313" key="1">
    <source>
        <dbReference type="EMBL" id="BDI32380.1"/>
    </source>
</evidence>
<evidence type="ECO:0000313" key="2">
    <source>
        <dbReference type="Proteomes" id="UP000287394"/>
    </source>
</evidence>
<dbReference type="Proteomes" id="UP000287394">
    <property type="component" value="Chromosome"/>
</dbReference>
<dbReference type="InterPro" id="IPR011990">
    <property type="entry name" value="TPR-like_helical_dom_sf"/>
</dbReference>
<dbReference type="SMART" id="SM00028">
    <property type="entry name" value="TPR"/>
    <property type="match status" value="2"/>
</dbReference>